<feature type="region of interest" description="Disordered" evidence="3">
    <location>
        <begin position="499"/>
        <end position="526"/>
    </location>
</feature>
<dbReference type="GO" id="GO:0036064">
    <property type="term" value="C:ciliary basal body"/>
    <property type="evidence" value="ECO:0007669"/>
    <property type="project" value="TreeGrafter"/>
</dbReference>
<feature type="coiled-coil region" evidence="2">
    <location>
        <begin position="88"/>
        <end position="115"/>
    </location>
</feature>
<feature type="domain" description="RRM" evidence="4">
    <location>
        <begin position="1025"/>
        <end position="1108"/>
    </location>
</feature>
<dbReference type="InterPro" id="IPR012677">
    <property type="entry name" value="Nucleotide-bd_a/b_plait_sf"/>
</dbReference>
<evidence type="ECO:0000313" key="5">
    <source>
        <dbReference type="EMBL" id="OLP85231.1"/>
    </source>
</evidence>
<dbReference type="InterPro" id="IPR007201">
    <property type="entry name" value="Mei2-like_Rrm_C"/>
</dbReference>
<feature type="compositionally biased region" description="Basic residues" evidence="3">
    <location>
        <begin position="1156"/>
        <end position="1167"/>
    </location>
</feature>
<gene>
    <name evidence="5" type="primary">PLA2</name>
    <name evidence="5" type="ORF">AK812_SmicGene33791</name>
</gene>
<dbReference type="SUPFAM" id="SSF54928">
    <property type="entry name" value="RNA-binding domain, RBD"/>
    <property type="match status" value="1"/>
</dbReference>
<feature type="compositionally biased region" description="Low complexity" evidence="3">
    <location>
        <begin position="958"/>
        <end position="968"/>
    </location>
</feature>
<dbReference type="InterPro" id="IPR033192">
    <property type="entry name" value="ODAD3"/>
</dbReference>
<feature type="region of interest" description="Disordered" evidence="3">
    <location>
        <begin position="1151"/>
        <end position="1179"/>
    </location>
</feature>
<organism evidence="5 6">
    <name type="scientific">Symbiodinium microadriaticum</name>
    <name type="common">Dinoflagellate</name>
    <name type="synonym">Zooxanthella microadriatica</name>
    <dbReference type="NCBI Taxonomy" id="2951"/>
    <lineage>
        <taxon>Eukaryota</taxon>
        <taxon>Sar</taxon>
        <taxon>Alveolata</taxon>
        <taxon>Dinophyceae</taxon>
        <taxon>Suessiales</taxon>
        <taxon>Symbiodiniaceae</taxon>
        <taxon>Symbiodinium</taxon>
    </lineage>
</organism>
<feature type="compositionally biased region" description="Basic and acidic residues" evidence="3">
    <location>
        <begin position="513"/>
        <end position="526"/>
    </location>
</feature>
<dbReference type="GO" id="GO:0036158">
    <property type="term" value="P:outer dynein arm assembly"/>
    <property type="evidence" value="ECO:0007669"/>
    <property type="project" value="InterPro"/>
</dbReference>
<feature type="region of interest" description="Disordered" evidence="3">
    <location>
        <begin position="577"/>
        <end position="604"/>
    </location>
</feature>
<keyword evidence="1" id="KW-0694">RNA-binding</keyword>
<dbReference type="GO" id="GO:0035253">
    <property type="term" value="C:ciliary rootlet"/>
    <property type="evidence" value="ECO:0007669"/>
    <property type="project" value="TreeGrafter"/>
</dbReference>
<sequence length="1179" mass="131161">MLLVPETGSDDPAQGSQGADREPRSCTREGTLAVRSGNAARRFKASLAGSRNTDFLKLVERTEGAFQSGDDTAVEEVRRILADVRTQYDQVHVEAERREAEIAMLREQIRAADRNHGYGNDESSKKEDSYQSVFKQYIDIVGVKGRGGAIDEAKTTKKVYDHMCERITREQSLLKEKLVLMEAHLQRKTAESRRKVAVQERLVRKGAQCSQDLDILEQDVEHERVVRHEALAKMSSCLQAKIQAKEDRARFERWRHTIALDAANEAFNASAGRLRKLYAVEKLAGNCLQKVTFEQVERSQNTEDGFQKIREVTGLADVMDIVHKFLNRDVEHEALKSSVKEAEVRLDNLREQFERFKRDTDGVTFDTDTSGKSRAIYLEVEEHEAKLNLCQKEHEHSREKLQQSTLQVEHMKRWANRMGRSLSMFEDCQRVEKASDLPVFYNQMQRAVDKFVQNIAQLISSGKVQRKNMSQAGSKESQEARRLLTDKDFLRANCRVLIPGTGGKDAPEEDADEIQKHDRDRCKKESSDRVALAEMQKKKGTPGCSSWCSGWRSTHEGSAVTGGLVLVRTRRRWPVGLNDAGNMEVQSRPPPPTSPPPPPEAYKPREAAFYGRLKEATMDLGAAHIDSLRAIFTSRVLQTRTRLHGLTTGNVHGPGDHDPKLSGLRGNVLALGLGLLERTEAVLDLLLQLADTESPEHQVAAIKDEEFEGDHDRRGGFLHVPRVLSTQVFQSFAVPLTTSRTVKVTIVGVQDTCVSILQLLRVQELWQTLRGLHSWAQEKQKELTDEGSTPRPAVAVRAANFARRGCEKLLGDRLGRLLDSRVFVHLLGRHAPNDAEEVRSNLEEVGQAPGLFVEEIFQEVSPEHHDIMLADLGELQNGSGRGIQLVVKNSFFELVEEESPREMRRARSCDAVLTLGLVEALQADASARLASPSSTSRRCCEASEGSQNGVASDAANTGSAGSSYAKASGGLGEPGVVSTGNDPATNAAVPSSSVPSRLEASADDALVGEASPSHQGEIIEDADRMTVMLRNVPQEYSRRNVLDLLDRAGFHGRYDFVYLPVDFTRGRSLGYALVGLVSHEDARQLLEQLQGCSFPGLDPSVRCEASWSQPHRGLSGHIERYRNSPVMHPSMPDEYKPVIFVNGERVDFPAPTKTIRAPRIRHPKTQRRPPGLQGPPDGL</sequence>
<dbReference type="EMBL" id="LSRX01000987">
    <property type="protein sequence ID" value="OLP85231.1"/>
    <property type="molecule type" value="Genomic_DNA"/>
</dbReference>
<name>A0A1Q9CQN3_SYMMI</name>
<dbReference type="AlphaFoldDB" id="A0A1Q9CQN3"/>
<feature type="region of interest" description="Disordered" evidence="3">
    <location>
        <begin position="926"/>
        <end position="1018"/>
    </location>
</feature>
<evidence type="ECO:0000256" key="1">
    <source>
        <dbReference type="PROSITE-ProRule" id="PRU00176"/>
    </source>
</evidence>
<dbReference type="GO" id="GO:0003723">
    <property type="term" value="F:RNA binding"/>
    <property type="evidence" value="ECO:0007669"/>
    <property type="project" value="UniProtKB-UniRule"/>
</dbReference>
<dbReference type="InterPro" id="IPR000504">
    <property type="entry name" value="RRM_dom"/>
</dbReference>
<evidence type="ECO:0000259" key="4">
    <source>
        <dbReference type="PROSITE" id="PS50102"/>
    </source>
</evidence>
<feature type="compositionally biased region" description="Polar residues" evidence="3">
    <location>
        <begin position="978"/>
        <end position="995"/>
    </location>
</feature>
<dbReference type="PANTHER" id="PTHR46518">
    <property type="entry name" value="COILED-COIL DOMAIN-CONTAINING PROTEIN 151"/>
    <property type="match status" value="1"/>
</dbReference>
<keyword evidence="6" id="KW-1185">Reference proteome</keyword>
<accession>A0A1Q9CQN3</accession>
<dbReference type="PROSITE" id="PS50102">
    <property type="entry name" value="RRM"/>
    <property type="match status" value="1"/>
</dbReference>
<dbReference type="SMART" id="SM00360">
    <property type="entry name" value="RRM"/>
    <property type="match status" value="1"/>
</dbReference>
<dbReference type="GO" id="GO:0003341">
    <property type="term" value="P:cilium movement"/>
    <property type="evidence" value="ECO:0007669"/>
    <property type="project" value="InterPro"/>
</dbReference>
<feature type="compositionally biased region" description="Pro residues" evidence="3">
    <location>
        <begin position="588"/>
        <end position="601"/>
    </location>
</feature>
<feature type="region of interest" description="Disordered" evidence="3">
    <location>
        <begin position="1"/>
        <end position="33"/>
    </location>
</feature>
<dbReference type="PANTHER" id="PTHR46518:SF1">
    <property type="entry name" value="OUTER DYNEIN ARM-DOCKING COMPLEX SUBUNIT 3"/>
    <property type="match status" value="1"/>
</dbReference>
<feature type="compositionally biased region" description="Polar residues" evidence="3">
    <location>
        <begin position="944"/>
        <end position="957"/>
    </location>
</feature>
<dbReference type="GO" id="GO:0097542">
    <property type="term" value="C:ciliary tip"/>
    <property type="evidence" value="ECO:0007669"/>
    <property type="project" value="TreeGrafter"/>
</dbReference>
<dbReference type="OrthoDB" id="417481at2759"/>
<feature type="coiled-coil region" evidence="2">
    <location>
        <begin position="332"/>
        <end position="400"/>
    </location>
</feature>
<comment type="caution">
    <text evidence="5">The sequence shown here is derived from an EMBL/GenBank/DDBJ whole genome shotgun (WGS) entry which is preliminary data.</text>
</comment>
<evidence type="ECO:0000256" key="3">
    <source>
        <dbReference type="SAM" id="MobiDB-lite"/>
    </source>
</evidence>
<evidence type="ECO:0000256" key="2">
    <source>
        <dbReference type="SAM" id="Coils"/>
    </source>
</evidence>
<reference evidence="5 6" key="1">
    <citation type="submission" date="2016-02" db="EMBL/GenBank/DDBJ databases">
        <title>Genome analysis of coral dinoflagellate symbionts highlights evolutionary adaptations to a symbiotic lifestyle.</title>
        <authorList>
            <person name="Aranda M."/>
            <person name="Li Y."/>
            <person name="Liew Y.J."/>
            <person name="Baumgarten S."/>
            <person name="Simakov O."/>
            <person name="Wilson M."/>
            <person name="Piel J."/>
            <person name="Ashoor H."/>
            <person name="Bougouffa S."/>
            <person name="Bajic V.B."/>
            <person name="Ryu T."/>
            <person name="Ravasi T."/>
            <person name="Bayer T."/>
            <person name="Micklem G."/>
            <person name="Kim H."/>
            <person name="Bhak J."/>
            <person name="Lajeunesse T.C."/>
            <person name="Voolstra C.R."/>
        </authorList>
    </citation>
    <scope>NUCLEOTIDE SEQUENCE [LARGE SCALE GENOMIC DNA]</scope>
    <source>
        <strain evidence="5 6">CCMP2467</strain>
    </source>
</reference>
<dbReference type="Pfam" id="PF04059">
    <property type="entry name" value="RRM_2"/>
    <property type="match status" value="1"/>
</dbReference>
<dbReference type="Proteomes" id="UP000186817">
    <property type="component" value="Unassembled WGS sequence"/>
</dbReference>
<evidence type="ECO:0000313" key="6">
    <source>
        <dbReference type="Proteomes" id="UP000186817"/>
    </source>
</evidence>
<dbReference type="Gene3D" id="3.30.70.330">
    <property type="match status" value="1"/>
</dbReference>
<dbReference type="InterPro" id="IPR035979">
    <property type="entry name" value="RBD_domain_sf"/>
</dbReference>
<keyword evidence="2" id="KW-0175">Coiled coil</keyword>
<protein>
    <submittedName>
        <fullName evidence="5">Protein terminal ear1-like</fullName>
    </submittedName>
</protein>
<proteinExistence type="predicted"/>